<dbReference type="InterPro" id="IPR024674">
    <property type="entry name" value="HpaB/PvcC/4-BUDH_N"/>
</dbReference>
<comment type="caution">
    <text evidence="2">The sequence shown here is derived from an EMBL/GenBank/DDBJ whole genome shotgun (WGS) entry which is preliminary data.</text>
</comment>
<proteinExistence type="predicted"/>
<dbReference type="InterPro" id="IPR009100">
    <property type="entry name" value="AcylCoA_DH/oxidase_NM_dom_sf"/>
</dbReference>
<dbReference type="PANTHER" id="PTHR36117">
    <property type="entry name" value="4-HYDROXYPHENYLACETATE 3-MONOOXYGENASE-RELATED"/>
    <property type="match status" value="1"/>
</dbReference>
<dbReference type="Gene3D" id="1.10.3140.10">
    <property type="entry name" value="4-hydroxybutyryl-coa dehydratase, domain 1"/>
    <property type="match status" value="1"/>
</dbReference>
<dbReference type="PANTHER" id="PTHR36117:SF3">
    <property type="entry name" value="4-HYDROXYPHENYLACETATE 3-MONOOXYGENASE-RELATED"/>
    <property type="match status" value="1"/>
</dbReference>
<dbReference type="Gene3D" id="2.40.110.10">
    <property type="entry name" value="Butyryl-CoA Dehydrogenase, subunit A, domain 2"/>
    <property type="match status" value="1"/>
</dbReference>
<dbReference type="SUPFAM" id="SSF56645">
    <property type="entry name" value="Acyl-CoA dehydrogenase NM domain-like"/>
    <property type="match status" value="1"/>
</dbReference>
<dbReference type="AlphaFoldDB" id="X1PSF0"/>
<dbReference type="EMBL" id="BARV01032388">
    <property type="protein sequence ID" value="GAI33799.1"/>
    <property type="molecule type" value="Genomic_DNA"/>
</dbReference>
<gene>
    <name evidence="2" type="ORF">S06H3_51077</name>
</gene>
<protein>
    <recommendedName>
        <fullName evidence="1">HpaB/PvcC/4-BUDH N-terminal domain-containing protein</fullName>
    </recommendedName>
</protein>
<feature type="non-terminal residue" evidence="2">
    <location>
        <position position="1"/>
    </location>
</feature>
<organism evidence="2">
    <name type="scientific">marine sediment metagenome</name>
    <dbReference type="NCBI Taxonomy" id="412755"/>
    <lineage>
        <taxon>unclassified sequences</taxon>
        <taxon>metagenomes</taxon>
        <taxon>ecological metagenomes</taxon>
    </lineage>
</organism>
<dbReference type="Pfam" id="PF11794">
    <property type="entry name" value="HpaB_N"/>
    <property type="match status" value="1"/>
</dbReference>
<reference evidence="2" key="1">
    <citation type="journal article" date="2014" name="Front. Microbiol.">
        <title>High frequency of phylogenetically diverse reductive dehalogenase-homologous genes in deep subseafloor sedimentary metagenomes.</title>
        <authorList>
            <person name="Kawai M."/>
            <person name="Futagami T."/>
            <person name="Toyoda A."/>
            <person name="Takaki Y."/>
            <person name="Nishi S."/>
            <person name="Hori S."/>
            <person name="Arai W."/>
            <person name="Tsubouchi T."/>
            <person name="Morono Y."/>
            <person name="Uchiyama I."/>
            <person name="Ito T."/>
            <person name="Fujiyama A."/>
            <person name="Inagaki F."/>
            <person name="Takami H."/>
        </authorList>
    </citation>
    <scope>NUCLEOTIDE SEQUENCE</scope>
    <source>
        <strain evidence="2">Expedition CK06-06</strain>
    </source>
</reference>
<evidence type="ECO:0000313" key="2">
    <source>
        <dbReference type="EMBL" id="GAI33799.1"/>
    </source>
</evidence>
<dbReference type="InterPro" id="IPR046373">
    <property type="entry name" value="Acyl-CoA_Oxase/DH_mid-dom_sf"/>
</dbReference>
<evidence type="ECO:0000259" key="1">
    <source>
        <dbReference type="Pfam" id="PF11794"/>
    </source>
</evidence>
<dbReference type="InterPro" id="IPR004925">
    <property type="entry name" value="HpaB/PvcC/4-BUDH"/>
</dbReference>
<name>X1PSF0_9ZZZZ</name>
<feature type="domain" description="HpaB/PvcC/4-BUDH N-terminal" evidence="1">
    <location>
        <begin position="2"/>
        <end position="213"/>
    </location>
</feature>
<dbReference type="GO" id="GO:0016627">
    <property type="term" value="F:oxidoreductase activity, acting on the CH-CH group of donors"/>
    <property type="evidence" value="ECO:0007669"/>
    <property type="project" value="InterPro"/>
</dbReference>
<sequence length="243" mass="27721">TSHLTGKRINRFTHIHQSTADLVNKSKMGRALGCYTGACFQRCAGMDALNALSIVTYNIDQKYKTEYSKRFLKYLKYVQENDLTCDGAMTDAKGDRSLRPAEQPDPDQYLHVVKESEDGIVVRGSKMHQTGALNSHEIIAMPTRAMREGDRDYAISFALPSDTKGILYIYGRQPCDTRKMEGKTFDVGNLYYGGHECMVVFDDVFVPWERVFLHKEYEFAAELVEKFASYHRQSYACKAFNQS</sequence>
<accession>X1PSF0</accession>